<accession>A0AAV0Q3S9</accession>
<evidence type="ECO:0000313" key="3">
    <source>
        <dbReference type="Proteomes" id="UP001154282"/>
    </source>
</evidence>
<evidence type="ECO:0000313" key="2">
    <source>
        <dbReference type="EMBL" id="CAI0491388.1"/>
    </source>
</evidence>
<dbReference type="InterPro" id="IPR036047">
    <property type="entry name" value="F-box-like_dom_sf"/>
</dbReference>
<feature type="domain" description="F-box" evidence="1">
    <location>
        <begin position="25"/>
        <end position="73"/>
    </location>
</feature>
<dbReference type="AlphaFoldDB" id="A0AAV0Q3S9"/>
<dbReference type="Gene3D" id="3.80.10.10">
    <property type="entry name" value="Ribonuclease Inhibitor"/>
    <property type="match status" value="1"/>
</dbReference>
<dbReference type="InterPro" id="IPR053197">
    <property type="entry name" value="F-box_SCFL_complex_component"/>
</dbReference>
<keyword evidence="3" id="KW-1185">Reference proteome</keyword>
<proteinExistence type="predicted"/>
<dbReference type="PANTHER" id="PTHR34223">
    <property type="entry name" value="OS11G0201299 PROTEIN"/>
    <property type="match status" value="1"/>
</dbReference>
<reference evidence="2" key="1">
    <citation type="submission" date="2022-08" db="EMBL/GenBank/DDBJ databases">
        <authorList>
            <person name="Gutierrez-Valencia J."/>
        </authorList>
    </citation>
    <scope>NUCLEOTIDE SEQUENCE</scope>
</reference>
<comment type="caution">
    <text evidence="2">The sequence shown here is derived from an EMBL/GenBank/DDBJ whole genome shotgun (WGS) entry which is preliminary data.</text>
</comment>
<dbReference type="InterPro" id="IPR032675">
    <property type="entry name" value="LRR_dom_sf"/>
</dbReference>
<protein>
    <recommendedName>
        <fullName evidence="1">F-box domain-containing protein</fullName>
    </recommendedName>
</protein>
<dbReference type="Pfam" id="PF05911">
    <property type="entry name" value="FPP"/>
    <property type="match status" value="1"/>
</dbReference>
<dbReference type="InterPro" id="IPR053781">
    <property type="entry name" value="F-box_AtFBL13-like"/>
</dbReference>
<dbReference type="InterPro" id="IPR001810">
    <property type="entry name" value="F-box_dom"/>
</dbReference>
<gene>
    <name evidence="2" type="ORF">LITE_LOCUS41042</name>
</gene>
<name>A0AAV0Q3S9_9ROSI</name>
<dbReference type="Proteomes" id="UP001154282">
    <property type="component" value="Unassembled WGS sequence"/>
</dbReference>
<dbReference type="EMBL" id="CAMGYJ010000009">
    <property type="protein sequence ID" value="CAI0491388.1"/>
    <property type="molecule type" value="Genomic_DNA"/>
</dbReference>
<organism evidence="2 3">
    <name type="scientific">Linum tenue</name>
    <dbReference type="NCBI Taxonomy" id="586396"/>
    <lineage>
        <taxon>Eukaryota</taxon>
        <taxon>Viridiplantae</taxon>
        <taxon>Streptophyta</taxon>
        <taxon>Embryophyta</taxon>
        <taxon>Tracheophyta</taxon>
        <taxon>Spermatophyta</taxon>
        <taxon>Magnoliopsida</taxon>
        <taxon>eudicotyledons</taxon>
        <taxon>Gunneridae</taxon>
        <taxon>Pentapetalae</taxon>
        <taxon>rosids</taxon>
        <taxon>fabids</taxon>
        <taxon>Malpighiales</taxon>
        <taxon>Linaceae</taxon>
        <taxon>Linum</taxon>
    </lineage>
</organism>
<dbReference type="PANTHER" id="PTHR34223:SF51">
    <property type="entry name" value="OS06G0556300 PROTEIN"/>
    <property type="match status" value="1"/>
</dbReference>
<dbReference type="SUPFAM" id="SSF81383">
    <property type="entry name" value="F-box domain"/>
    <property type="match status" value="1"/>
</dbReference>
<sequence>MSIHCTCCELGKMGNGRSGEEDTTTDRLSHLPEPILHHILSFLDTKSAVQTSVLSRAWNRVWKHVPVLDLRRLSFLEYESFQWFVSMVLDLRYPLSLRKLSYLDNCERCKFNIDEESDSFISEFRDVGMCIDVIQYALYYDAQHLLIDLDNEFKDFHQSDKFTDLFGTISNCNLKTLELKYVCINDGLGSCGFRVLTTLDLQLCSLASDQYEDFFSNFPSLEHLILIVCQPWDYSNSIEDDRGLRISGARLLSLKLNFMVCYKMEIFAPRLRFFSLLHDLESLVFMKLSIPSLYHAAIAVEDWANFTKDNRECGAQRFISLFQGLNNVTYLSLDSVTLKVIFAWIMRCFYYRAMFARAASRLSPPVDSRIYESPKWRTSLELSKLRLVPHDISLSSVSEAGSDDKVSSAESWPCALTLEPEHSKHGKKNGSLSRKSIGAPDMDLMDDFAEMERLAIVCG</sequence>
<dbReference type="InterPro" id="IPR008587">
    <property type="entry name" value="FPP_plant"/>
</dbReference>
<dbReference type="PROSITE" id="PS50181">
    <property type="entry name" value="FBOX"/>
    <property type="match status" value="1"/>
</dbReference>
<dbReference type="Gene3D" id="1.20.1280.50">
    <property type="match status" value="1"/>
</dbReference>
<dbReference type="CDD" id="cd22160">
    <property type="entry name" value="F-box_AtFBL13-like"/>
    <property type="match status" value="1"/>
</dbReference>
<evidence type="ECO:0000259" key="1">
    <source>
        <dbReference type="PROSITE" id="PS50181"/>
    </source>
</evidence>
<dbReference type="SUPFAM" id="SSF52047">
    <property type="entry name" value="RNI-like"/>
    <property type="match status" value="1"/>
</dbReference>
<dbReference type="SMART" id="SM00256">
    <property type="entry name" value="FBOX"/>
    <property type="match status" value="1"/>
</dbReference>
<dbReference type="Pfam" id="PF00646">
    <property type="entry name" value="F-box"/>
    <property type="match status" value="1"/>
</dbReference>